<feature type="transmembrane region" description="Helical" evidence="5">
    <location>
        <begin position="209"/>
        <end position="236"/>
    </location>
</feature>
<keyword evidence="7" id="KW-1185">Reference proteome</keyword>
<evidence type="ECO:0000256" key="3">
    <source>
        <dbReference type="ARBA" id="ARBA00022989"/>
    </source>
</evidence>
<dbReference type="SUPFAM" id="SSF81340">
    <property type="entry name" value="Clc chloride channel"/>
    <property type="match status" value="1"/>
</dbReference>
<dbReference type="PANTHER" id="PTHR43427">
    <property type="entry name" value="CHLORIDE CHANNEL PROTEIN CLC-E"/>
    <property type="match status" value="1"/>
</dbReference>
<dbReference type="EMBL" id="JXJW01000017">
    <property type="protein sequence ID" value="PCS05451.1"/>
    <property type="molecule type" value="Genomic_DNA"/>
</dbReference>
<feature type="transmembrane region" description="Helical" evidence="5">
    <location>
        <begin position="318"/>
        <end position="348"/>
    </location>
</feature>
<dbReference type="PRINTS" id="PR00762">
    <property type="entry name" value="CLCHANNEL"/>
</dbReference>
<dbReference type="AlphaFoldDB" id="A0A2A5RW48"/>
<evidence type="ECO:0000256" key="4">
    <source>
        <dbReference type="ARBA" id="ARBA00023136"/>
    </source>
</evidence>
<keyword evidence="3 5" id="KW-1133">Transmembrane helix</keyword>
<accession>A0A2A5RW48</accession>
<evidence type="ECO:0000256" key="5">
    <source>
        <dbReference type="SAM" id="Phobius"/>
    </source>
</evidence>
<proteinExistence type="predicted"/>
<name>A0A2A5RW48_9LACT</name>
<keyword evidence="4 5" id="KW-0472">Membrane</keyword>
<feature type="transmembrane region" description="Helical" evidence="5">
    <location>
        <begin position="290"/>
        <end position="312"/>
    </location>
</feature>
<feature type="transmembrane region" description="Helical" evidence="5">
    <location>
        <begin position="140"/>
        <end position="165"/>
    </location>
</feature>
<protein>
    <submittedName>
        <fullName evidence="6">Voltage-gated chloride channel protein</fullName>
    </submittedName>
</protein>
<evidence type="ECO:0000313" key="6">
    <source>
        <dbReference type="EMBL" id="PCS05451.1"/>
    </source>
</evidence>
<evidence type="ECO:0000256" key="1">
    <source>
        <dbReference type="ARBA" id="ARBA00004141"/>
    </source>
</evidence>
<keyword evidence="2 5" id="KW-0812">Transmembrane</keyword>
<evidence type="ECO:0000313" key="7">
    <source>
        <dbReference type="Proteomes" id="UP000218282"/>
    </source>
</evidence>
<feature type="transmembrane region" description="Helical" evidence="5">
    <location>
        <begin position="251"/>
        <end position="269"/>
    </location>
</feature>
<organism evidence="6 7">
    <name type="scientific">Pseudolactococcus piscium</name>
    <dbReference type="NCBI Taxonomy" id="1364"/>
    <lineage>
        <taxon>Bacteria</taxon>
        <taxon>Bacillati</taxon>
        <taxon>Bacillota</taxon>
        <taxon>Bacilli</taxon>
        <taxon>Lactobacillales</taxon>
        <taxon>Streptococcaceae</taxon>
        <taxon>Pseudolactococcus</taxon>
    </lineage>
</organism>
<dbReference type="Pfam" id="PF00654">
    <property type="entry name" value="Voltage_CLC"/>
    <property type="match status" value="1"/>
</dbReference>
<comment type="subcellular location">
    <subcellularLocation>
        <location evidence="1">Membrane</location>
        <topology evidence="1">Multi-pass membrane protein</topology>
    </subcellularLocation>
</comment>
<dbReference type="GO" id="GO:0016020">
    <property type="term" value="C:membrane"/>
    <property type="evidence" value="ECO:0007669"/>
    <property type="project" value="UniProtKB-SubCell"/>
</dbReference>
<dbReference type="InterPro" id="IPR001807">
    <property type="entry name" value="ClC"/>
</dbReference>
<dbReference type="Gene3D" id="1.10.3080.10">
    <property type="entry name" value="Clc chloride channel"/>
    <property type="match status" value="1"/>
</dbReference>
<feature type="transmembrane region" description="Helical" evidence="5">
    <location>
        <begin position="12"/>
        <end position="35"/>
    </location>
</feature>
<dbReference type="InterPro" id="IPR014743">
    <property type="entry name" value="Cl-channel_core"/>
</dbReference>
<gene>
    <name evidence="6" type="ORF">RU86_GL000830</name>
</gene>
<dbReference type="InterPro" id="IPR050368">
    <property type="entry name" value="ClC-type_chloride_channel"/>
</dbReference>
<dbReference type="Proteomes" id="UP000218282">
    <property type="component" value="Unassembled WGS sequence"/>
</dbReference>
<sequence>MHIMRLDYRDTAIWALLAVLIGLITGVLDAVFGRILLAVSSFRSDHFYYLIPFLALAGLATVYIYQRFGKRANKGMGLVFSIANQSDETIPRRLIPIAMLTTWLTHLFGGSAGREGVAIQIGASVANYLGDLAKVKNRHIMVMVGMAAGFSGLFQTPLAATLFAAEVIVAGSIYYQAILPALIASLVAAQTSHFLGLEKFSIAVSKLPTLNLLIIIKLVVIGIAFGLTGFIFSWLLGKTKARLSTLLPNPYLKIAVGSVILSVLFVVFDHGRYSGLGTNLISTTFSGGPIFAWDFIIKLLLTILTLSIGFQGGEVTPLFAIGATLGMVLGTLMGLPLIFVAALGYAAVFAAATNTFFAPLLIGCEVFGFSLLPYLFITISVSYALNFNHSIYTTQKIRQIQKPDH</sequence>
<comment type="caution">
    <text evidence="6">The sequence shown here is derived from an EMBL/GenBank/DDBJ whole genome shotgun (WGS) entry which is preliminary data.</text>
</comment>
<evidence type="ECO:0000256" key="2">
    <source>
        <dbReference type="ARBA" id="ARBA00022692"/>
    </source>
</evidence>
<reference evidence="6 7" key="1">
    <citation type="submission" date="2014-12" db="EMBL/GenBank/DDBJ databases">
        <title>Draft genome sequences of 10 type strains of Lactococcus.</title>
        <authorList>
            <person name="Sun Z."/>
            <person name="Zhong Z."/>
            <person name="Liu W."/>
            <person name="Zhang W."/>
            <person name="Zhang H."/>
        </authorList>
    </citation>
    <scope>NUCLEOTIDE SEQUENCE [LARGE SCALE GENOMIC DNA]</scope>
    <source>
        <strain evidence="6 7">DSM 6634</strain>
    </source>
</reference>
<feature type="transmembrane region" description="Helical" evidence="5">
    <location>
        <begin position="360"/>
        <end position="385"/>
    </location>
</feature>
<dbReference type="GO" id="GO:0015108">
    <property type="term" value="F:chloride transmembrane transporter activity"/>
    <property type="evidence" value="ECO:0007669"/>
    <property type="project" value="InterPro"/>
</dbReference>
<feature type="transmembrane region" description="Helical" evidence="5">
    <location>
        <begin position="47"/>
        <end position="65"/>
    </location>
</feature>
<dbReference type="PANTHER" id="PTHR43427:SF12">
    <property type="entry name" value="CHLORIDE TRANSPORTER"/>
    <property type="match status" value="1"/>
</dbReference>
<feature type="transmembrane region" description="Helical" evidence="5">
    <location>
        <begin position="177"/>
        <end position="197"/>
    </location>
</feature>